<organism evidence="1 2">
    <name type="scientific">Ligilactobacillus equi DPC 6820</name>
    <dbReference type="NCBI Taxonomy" id="1392007"/>
    <lineage>
        <taxon>Bacteria</taxon>
        <taxon>Bacillati</taxon>
        <taxon>Bacillota</taxon>
        <taxon>Bacilli</taxon>
        <taxon>Lactobacillales</taxon>
        <taxon>Lactobacillaceae</taxon>
        <taxon>Ligilactobacillus</taxon>
    </lineage>
</organism>
<keyword evidence="2" id="KW-1185">Reference proteome</keyword>
<comment type="caution">
    <text evidence="1">The sequence shown here is derived from an EMBL/GenBank/DDBJ whole genome shotgun (WGS) entry which is preliminary data.</text>
</comment>
<accession>V7HU57</accession>
<dbReference type="AlphaFoldDB" id="V7HU57"/>
<proteinExistence type="predicted"/>
<dbReference type="EMBL" id="AWWH01000158">
    <property type="protein sequence ID" value="ETA73759.1"/>
    <property type="molecule type" value="Genomic_DNA"/>
</dbReference>
<protein>
    <submittedName>
        <fullName evidence="1">Uncharacterized protein</fullName>
    </submittedName>
</protein>
<sequence length="63" mass="6995">MCGIPYVCRGGARPKRLIAWVLRIPYVCRCGPLSAQNFSNHKKVFPIRIGAPYGGKITTAYVE</sequence>
<name>V7HU57_9LACO</name>
<gene>
    <name evidence="1" type="ORF">LEQ_0062c</name>
</gene>
<evidence type="ECO:0000313" key="1">
    <source>
        <dbReference type="EMBL" id="ETA73759.1"/>
    </source>
</evidence>
<evidence type="ECO:0000313" key="2">
    <source>
        <dbReference type="Proteomes" id="UP000018559"/>
    </source>
</evidence>
<dbReference type="Proteomes" id="UP000018559">
    <property type="component" value="Unassembled WGS sequence"/>
</dbReference>
<reference evidence="1 2" key="1">
    <citation type="journal article" date="2014" name="Genome Announc.">
        <title>The Genome of the Predominant Equine Lactobacillus Species, Lactobacillus equi, Is Reflective of Its Lifestyle Adaptations to an Herbivorous Host.</title>
        <authorList>
            <person name="O'Donnell M.M."/>
            <person name="Harris H.M."/>
            <person name="O'Toole P.W."/>
            <person name="Ross R.P."/>
        </authorList>
    </citation>
    <scope>NUCLEOTIDE SEQUENCE [LARGE SCALE GENOMIC DNA]</scope>
    <source>
        <strain evidence="1 2">DPC 6820</strain>
    </source>
</reference>